<feature type="region of interest" description="Disordered" evidence="1">
    <location>
        <begin position="356"/>
        <end position="404"/>
    </location>
</feature>
<feature type="compositionally biased region" description="Acidic residues" evidence="1">
    <location>
        <begin position="238"/>
        <end position="250"/>
    </location>
</feature>
<dbReference type="OrthoDB" id="5842926at2759"/>
<dbReference type="GO" id="GO:0045893">
    <property type="term" value="P:positive regulation of DNA-templated transcription"/>
    <property type="evidence" value="ECO:0007669"/>
    <property type="project" value="TreeGrafter"/>
</dbReference>
<feature type="compositionally biased region" description="Polar residues" evidence="1">
    <location>
        <begin position="373"/>
        <end position="382"/>
    </location>
</feature>
<feature type="region of interest" description="Disordered" evidence="1">
    <location>
        <begin position="201"/>
        <end position="250"/>
    </location>
</feature>
<dbReference type="GO" id="GO:0003676">
    <property type="term" value="F:nucleic acid binding"/>
    <property type="evidence" value="ECO:0007669"/>
    <property type="project" value="InterPro"/>
</dbReference>
<dbReference type="InterPro" id="IPR012677">
    <property type="entry name" value="Nucleotide-bd_a/b_plait_sf"/>
</dbReference>
<sequence>MNRNKEILERFLNRKEKKSDTKEKSYYAILRNIPKELHSKNLRRFFSGFVENAKFQCFHYRHRPELQKEENNSEKKTKTNTCCCLISFKNSELREEFIKEYNGKNWQNESDLEIPRKCFVDRLKVGNESTSNDSANISENDLKEMIELRPPNLMPHGNIGTPSEYFLEQIRLCKMPSSMIAKLGIQTKKRRRKFGEVPFKYDEEEYEEDNEEGDHAEPSTSEDIDPTEKFRKDRNVEDNDEGSDNDDDQCEEWERHEALHNDVTEQDRTKPKKYEEEMEVTWEKGGPGLVWHTDKNYWDEREKGTDCDWAWADDWDVDYSVYYEGKSAGDIDAKAGVEMRNDELMRAGKLEQSVFTRKNQKFEKPSRKRRNSDSQTLSNVQDGTGGRILTKMGWTPGSGLGKNRQGRVVPVAVHMEEDGQIGKDRKGFGYHGEKLARFVEKKAETHCISSIFDEKLEGPSKFKLTGEFTTSEVLQRSHEDTNMKYN</sequence>
<comment type="caution">
    <text evidence="3">The sequence shown here is derived from an EMBL/GenBank/DDBJ whole genome shotgun (WGS) entry which is preliminary data.</text>
</comment>
<accession>A0A9P1N8S2</accession>
<dbReference type="PANTHER" id="PTHR14390">
    <property type="entry name" value="G PATCH DOMAIN CONTAINING PROTEIN 3"/>
    <property type="match status" value="1"/>
</dbReference>
<dbReference type="PANTHER" id="PTHR14390:SF2">
    <property type="entry name" value="G PATCH DOMAIN-CONTAINING PROTEIN 3"/>
    <property type="match status" value="1"/>
</dbReference>
<dbReference type="Gene3D" id="3.30.70.330">
    <property type="match status" value="1"/>
</dbReference>
<evidence type="ECO:0000259" key="2">
    <source>
        <dbReference type="PROSITE" id="PS50174"/>
    </source>
</evidence>
<evidence type="ECO:0000256" key="1">
    <source>
        <dbReference type="SAM" id="MobiDB-lite"/>
    </source>
</evidence>
<reference evidence="3" key="1">
    <citation type="submission" date="2022-11" db="EMBL/GenBank/DDBJ databases">
        <authorList>
            <person name="Kikuchi T."/>
        </authorList>
    </citation>
    <scope>NUCLEOTIDE SEQUENCE</scope>
    <source>
        <strain evidence="3">PS1010</strain>
    </source>
</reference>
<evidence type="ECO:0000313" key="4">
    <source>
        <dbReference type="Proteomes" id="UP001152747"/>
    </source>
</evidence>
<dbReference type="SMART" id="SM00443">
    <property type="entry name" value="G_patch"/>
    <property type="match status" value="1"/>
</dbReference>
<keyword evidence="4" id="KW-1185">Reference proteome</keyword>
<dbReference type="PROSITE" id="PS50174">
    <property type="entry name" value="G_PATCH"/>
    <property type="match status" value="1"/>
</dbReference>
<dbReference type="InterPro" id="IPR040341">
    <property type="entry name" value="GPATCH3"/>
</dbReference>
<dbReference type="InterPro" id="IPR000467">
    <property type="entry name" value="G_patch_dom"/>
</dbReference>
<proteinExistence type="predicted"/>
<feature type="compositionally biased region" description="Basic and acidic residues" evidence="1">
    <location>
        <begin position="226"/>
        <end position="237"/>
    </location>
</feature>
<dbReference type="InterPro" id="IPR035979">
    <property type="entry name" value="RBD_domain_sf"/>
</dbReference>
<dbReference type="SUPFAM" id="SSF54928">
    <property type="entry name" value="RNA-binding domain, RBD"/>
    <property type="match status" value="1"/>
</dbReference>
<gene>
    <name evidence="3" type="ORF">CAMP_LOCUS14629</name>
</gene>
<dbReference type="Proteomes" id="UP001152747">
    <property type="component" value="Unassembled WGS sequence"/>
</dbReference>
<organism evidence="3 4">
    <name type="scientific">Caenorhabditis angaria</name>
    <dbReference type="NCBI Taxonomy" id="860376"/>
    <lineage>
        <taxon>Eukaryota</taxon>
        <taxon>Metazoa</taxon>
        <taxon>Ecdysozoa</taxon>
        <taxon>Nematoda</taxon>
        <taxon>Chromadorea</taxon>
        <taxon>Rhabditida</taxon>
        <taxon>Rhabditina</taxon>
        <taxon>Rhabditomorpha</taxon>
        <taxon>Rhabditoidea</taxon>
        <taxon>Rhabditidae</taxon>
        <taxon>Peloderinae</taxon>
        <taxon>Caenorhabditis</taxon>
    </lineage>
</organism>
<dbReference type="Pfam" id="PF01585">
    <property type="entry name" value="G-patch"/>
    <property type="match status" value="1"/>
</dbReference>
<dbReference type="EMBL" id="CANHGI010000005">
    <property type="protein sequence ID" value="CAI5451992.1"/>
    <property type="molecule type" value="Genomic_DNA"/>
</dbReference>
<feature type="compositionally biased region" description="Acidic residues" evidence="1">
    <location>
        <begin position="202"/>
        <end position="225"/>
    </location>
</feature>
<dbReference type="AlphaFoldDB" id="A0A9P1N8S2"/>
<dbReference type="GO" id="GO:0032480">
    <property type="term" value="P:negative regulation of type I interferon production"/>
    <property type="evidence" value="ECO:0007669"/>
    <property type="project" value="InterPro"/>
</dbReference>
<evidence type="ECO:0000313" key="3">
    <source>
        <dbReference type="EMBL" id="CAI5451992.1"/>
    </source>
</evidence>
<name>A0A9P1N8S2_9PELO</name>
<dbReference type="GO" id="GO:0039536">
    <property type="term" value="P:negative regulation of RIG-I signaling pathway"/>
    <property type="evidence" value="ECO:0007669"/>
    <property type="project" value="InterPro"/>
</dbReference>
<protein>
    <recommendedName>
        <fullName evidence="2">G-patch domain-containing protein</fullName>
    </recommendedName>
</protein>
<feature type="domain" description="G-patch" evidence="2">
    <location>
        <begin position="381"/>
        <end position="433"/>
    </location>
</feature>